<reference evidence="2" key="1">
    <citation type="submission" date="2015-09" db="EMBL/GenBank/DDBJ databases">
        <authorList>
            <consortium name="Pathogen Informatics"/>
        </authorList>
    </citation>
    <scope>NUCLEOTIDE SEQUENCE [LARGE SCALE GENOMIC DNA]</scope>
    <source>
        <strain evidence="2">Lake Konstanz</strain>
    </source>
</reference>
<dbReference type="Proteomes" id="UP000051952">
    <property type="component" value="Unassembled WGS sequence"/>
</dbReference>
<name>A0A0S4JN01_BODSA</name>
<dbReference type="VEuPathDB" id="TriTrypDB:BSAL_28730"/>
<protein>
    <submittedName>
        <fullName evidence="1">Uncharacterized protein</fullName>
    </submittedName>
</protein>
<keyword evidence="2" id="KW-1185">Reference proteome</keyword>
<sequence length="162" mass="17987">MGGGPSMLRPPRNPVPESKIRICVAGIKISPETGRSRAIAGLIAKFHPDKYETWFFFNEADAFDALCKELFDPIPFPPHLKGHTTSPFVWLEEGKENVMTPIGGNDHFTKWTLNNPDFANTKEIKELANSWIGLSHLFHNNSADAPQSTADITSKSHTSKSQ</sequence>
<dbReference type="EMBL" id="CYKH01001863">
    <property type="protein sequence ID" value="CUG90774.1"/>
    <property type="molecule type" value="Genomic_DNA"/>
</dbReference>
<evidence type="ECO:0000313" key="2">
    <source>
        <dbReference type="Proteomes" id="UP000051952"/>
    </source>
</evidence>
<accession>A0A0S4JN01</accession>
<evidence type="ECO:0000313" key="1">
    <source>
        <dbReference type="EMBL" id="CUG90774.1"/>
    </source>
</evidence>
<dbReference type="AlphaFoldDB" id="A0A0S4JN01"/>
<proteinExistence type="predicted"/>
<organism evidence="1 2">
    <name type="scientific">Bodo saltans</name>
    <name type="common">Flagellated protozoan</name>
    <dbReference type="NCBI Taxonomy" id="75058"/>
    <lineage>
        <taxon>Eukaryota</taxon>
        <taxon>Discoba</taxon>
        <taxon>Euglenozoa</taxon>
        <taxon>Kinetoplastea</taxon>
        <taxon>Metakinetoplastina</taxon>
        <taxon>Eubodonida</taxon>
        <taxon>Bodonidae</taxon>
        <taxon>Bodo</taxon>
    </lineage>
</organism>
<gene>
    <name evidence="1" type="ORF">BSAL_28730</name>
</gene>